<dbReference type="InterPro" id="IPR017871">
    <property type="entry name" value="ABC_transporter-like_CS"/>
</dbReference>
<dbReference type="PROSITE" id="PS00211">
    <property type="entry name" value="ABC_TRANSPORTER_1"/>
    <property type="match status" value="1"/>
</dbReference>
<dbReference type="PANTHER" id="PTHR43776:SF7">
    <property type="entry name" value="D,D-DIPEPTIDE TRANSPORT ATP-BINDING PROTEIN DDPF-RELATED"/>
    <property type="match status" value="1"/>
</dbReference>
<dbReference type="EMBL" id="PGGM01000003">
    <property type="protein sequence ID" value="PSH65361.1"/>
    <property type="molecule type" value="Genomic_DNA"/>
</dbReference>
<evidence type="ECO:0000256" key="4">
    <source>
        <dbReference type="ARBA" id="ARBA00022840"/>
    </source>
</evidence>
<name>A0A2P7BFT4_9HYPH</name>
<keyword evidence="2" id="KW-0813">Transport</keyword>
<protein>
    <submittedName>
        <fullName evidence="6">ABC transporter ATP-binding protein</fullName>
    </submittedName>
</protein>
<dbReference type="CDD" id="cd03257">
    <property type="entry name" value="ABC_NikE_OppD_transporters"/>
    <property type="match status" value="1"/>
</dbReference>
<evidence type="ECO:0000256" key="3">
    <source>
        <dbReference type="ARBA" id="ARBA00022741"/>
    </source>
</evidence>
<comment type="caution">
    <text evidence="6">The sequence shown here is derived from an EMBL/GenBank/DDBJ whole genome shotgun (WGS) entry which is preliminary data.</text>
</comment>
<dbReference type="PROSITE" id="PS50893">
    <property type="entry name" value="ABC_TRANSPORTER_2"/>
    <property type="match status" value="1"/>
</dbReference>
<keyword evidence="3" id="KW-0547">Nucleotide-binding</keyword>
<sequence>MMIKVDNLGVSYGHGQNTIRVVKDISFEVAKGETFGLVGESGCGKSTVLGALAGRSKNWSGSIVIDGETANPKRTKSQLAKQQMVFQDPFGSIHPRHTIGRTLLEPLEIHGLDRREERIEQILREVGLPHNFRYRFPHQLSGGQRQRVAIARALILKPQILLLDEPTSALDVSVQAEILNLLKDLRDREHLTYVLVSHDMAVIAHLCDRVAVMQNGIFVEVTKRGNLLLGKVSHPYTKTLLDGSRGYVSARPRRLGTACEQLIVQR</sequence>
<evidence type="ECO:0000256" key="1">
    <source>
        <dbReference type="ARBA" id="ARBA00005417"/>
    </source>
</evidence>
<dbReference type="InterPro" id="IPR027417">
    <property type="entry name" value="P-loop_NTPase"/>
</dbReference>
<dbReference type="Gene3D" id="3.40.50.300">
    <property type="entry name" value="P-loop containing nucleotide triphosphate hydrolases"/>
    <property type="match status" value="1"/>
</dbReference>
<dbReference type="Pfam" id="PF00005">
    <property type="entry name" value="ABC_tran"/>
    <property type="match status" value="1"/>
</dbReference>
<proteinExistence type="inferred from homology"/>
<keyword evidence="4 6" id="KW-0067">ATP-binding</keyword>
<dbReference type="PANTHER" id="PTHR43776">
    <property type="entry name" value="TRANSPORT ATP-BINDING PROTEIN"/>
    <property type="match status" value="1"/>
</dbReference>
<dbReference type="InterPro" id="IPR050319">
    <property type="entry name" value="ABC_transp_ATP-bind"/>
</dbReference>
<keyword evidence="7" id="KW-1185">Reference proteome</keyword>
<dbReference type="InterPro" id="IPR003593">
    <property type="entry name" value="AAA+_ATPase"/>
</dbReference>
<dbReference type="GO" id="GO:0055085">
    <property type="term" value="P:transmembrane transport"/>
    <property type="evidence" value="ECO:0007669"/>
    <property type="project" value="UniProtKB-ARBA"/>
</dbReference>
<comment type="similarity">
    <text evidence="1">Belongs to the ABC transporter superfamily.</text>
</comment>
<dbReference type="GO" id="GO:0005524">
    <property type="term" value="F:ATP binding"/>
    <property type="evidence" value="ECO:0007669"/>
    <property type="project" value="UniProtKB-KW"/>
</dbReference>
<dbReference type="InterPro" id="IPR003439">
    <property type="entry name" value="ABC_transporter-like_ATP-bd"/>
</dbReference>
<dbReference type="OrthoDB" id="7833162at2"/>
<evidence type="ECO:0000256" key="2">
    <source>
        <dbReference type="ARBA" id="ARBA00022448"/>
    </source>
</evidence>
<organism evidence="6 7">
    <name type="scientific">Phyllobacterium sophorae</name>
    <dbReference type="NCBI Taxonomy" id="1520277"/>
    <lineage>
        <taxon>Bacteria</taxon>
        <taxon>Pseudomonadati</taxon>
        <taxon>Pseudomonadota</taxon>
        <taxon>Alphaproteobacteria</taxon>
        <taxon>Hyphomicrobiales</taxon>
        <taxon>Phyllobacteriaceae</taxon>
        <taxon>Phyllobacterium</taxon>
    </lineage>
</organism>
<feature type="domain" description="ABC transporter" evidence="5">
    <location>
        <begin position="3"/>
        <end position="240"/>
    </location>
</feature>
<dbReference type="GO" id="GO:0016887">
    <property type="term" value="F:ATP hydrolysis activity"/>
    <property type="evidence" value="ECO:0007669"/>
    <property type="project" value="InterPro"/>
</dbReference>
<dbReference type="SMART" id="SM00382">
    <property type="entry name" value="AAA"/>
    <property type="match status" value="1"/>
</dbReference>
<reference evidence="7" key="1">
    <citation type="submission" date="2017-11" db="EMBL/GenBank/DDBJ databases">
        <authorList>
            <person name="Kuznetsova I."/>
            <person name="Sazanova A."/>
            <person name="Chirak E."/>
            <person name="Safronova V."/>
            <person name="Willems A."/>
        </authorList>
    </citation>
    <scope>NUCLEOTIDE SEQUENCE [LARGE SCALE GENOMIC DNA]</scope>
    <source>
        <strain evidence="7">CCBAU 03422</strain>
    </source>
</reference>
<evidence type="ECO:0000259" key="5">
    <source>
        <dbReference type="PROSITE" id="PS50893"/>
    </source>
</evidence>
<evidence type="ECO:0000313" key="6">
    <source>
        <dbReference type="EMBL" id="PSH65361.1"/>
    </source>
</evidence>
<evidence type="ECO:0000313" key="7">
    <source>
        <dbReference type="Proteomes" id="UP000241764"/>
    </source>
</evidence>
<gene>
    <name evidence="6" type="ORF">CU103_10215</name>
</gene>
<accession>A0A2P7BFT4</accession>
<dbReference type="AlphaFoldDB" id="A0A2P7BFT4"/>
<dbReference type="SUPFAM" id="SSF52540">
    <property type="entry name" value="P-loop containing nucleoside triphosphate hydrolases"/>
    <property type="match status" value="1"/>
</dbReference>
<dbReference type="Proteomes" id="UP000241764">
    <property type="component" value="Unassembled WGS sequence"/>
</dbReference>